<comment type="caution">
    <text evidence="1">The sequence shown here is derived from an EMBL/GenBank/DDBJ whole genome shotgun (WGS) entry which is preliminary data.</text>
</comment>
<reference evidence="2" key="2">
    <citation type="submission" date="2015-07" db="EMBL/GenBank/DDBJ databases">
        <title>Contrasting host-pathogen interactions and genome evolution in two generalist and specialist microsporidian pathogens of mosquitoes.</title>
        <authorList>
            <consortium name="The Broad Institute Genomics Platform"/>
            <consortium name="The Broad Institute Genome Sequencing Center for Infectious Disease"/>
            <person name="Cuomo C.A."/>
            <person name="Sanscrainte N.D."/>
            <person name="Goldberg J.M."/>
            <person name="Heiman D."/>
            <person name="Young S."/>
            <person name="Zeng Q."/>
            <person name="Becnel J.J."/>
            <person name="Birren B.W."/>
        </authorList>
    </citation>
    <scope>NUCLEOTIDE SEQUENCE [LARGE SCALE GENOMIC DNA]</scope>
    <source>
        <strain evidence="2">USNM 41457</strain>
    </source>
</reference>
<keyword evidence="2" id="KW-1185">Reference proteome</keyword>
<dbReference type="AlphaFoldDB" id="J9D1C0"/>
<evidence type="ECO:0000313" key="2">
    <source>
        <dbReference type="Proteomes" id="UP000003163"/>
    </source>
</evidence>
<name>J9D1C0_EDHAE</name>
<sequence length="367" mass="42224">MKDVNLYNKVGIVEINELNDKDDSYNAGECFKNKSHTDSTKNNINKNTINGDTLNINQQIESFNANELPANCGSTNESKLSFDDIKKGDILRNKKLCVETDAMKNSTNDEEKIEKSRCKESSYKMFIKNNNSEAFKGFDSLPMEYEKIDKKRMCIDLSLLEKSNLDIDQNNFKINSTATESMVNDKEINNSDMSNEQQCSDKNEQINSGENILLINIKCENGIENELDGEKKIYGSKLYKDNLYKQSSGHEVKNRNDAQIIEERDGYHLNICDKIKNMDSSDEESFNNIEEITISKNEEIFNKIDKGNIIIEDANILNEEVEKLIIEESNESDENNKIIKKEFIIDDKNKETILLDNKTNTEEKFRN</sequence>
<dbReference type="Proteomes" id="UP000003163">
    <property type="component" value="Unassembled WGS sequence"/>
</dbReference>
<evidence type="ECO:0000313" key="1">
    <source>
        <dbReference type="EMBL" id="EJW01626.1"/>
    </source>
</evidence>
<gene>
    <name evidence="1" type="ORF">EDEG_03829</name>
</gene>
<proteinExistence type="predicted"/>
<dbReference type="HOGENOM" id="CLU_754447_0_0_1"/>
<accession>J9D1C0</accession>
<organism evidence="1 2">
    <name type="scientific">Edhazardia aedis (strain USNM 41457)</name>
    <name type="common">Microsporidian parasite</name>
    <dbReference type="NCBI Taxonomy" id="1003232"/>
    <lineage>
        <taxon>Eukaryota</taxon>
        <taxon>Fungi</taxon>
        <taxon>Fungi incertae sedis</taxon>
        <taxon>Microsporidia</taxon>
        <taxon>Edhazardia</taxon>
    </lineage>
</organism>
<dbReference type="VEuPathDB" id="MicrosporidiaDB:EDEG_03829"/>
<reference evidence="1 2" key="1">
    <citation type="submission" date="2011-08" db="EMBL/GenBank/DDBJ databases">
        <authorList>
            <person name="Liu Z.J."/>
            <person name="Shi F.L."/>
            <person name="Lu J.Q."/>
            <person name="Li M."/>
            <person name="Wang Z.L."/>
        </authorList>
    </citation>
    <scope>NUCLEOTIDE SEQUENCE [LARGE SCALE GENOMIC DNA]</scope>
    <source>
        <strain evidence="1 2">USNM 41457</strain>
    </source>
</reference>
<dbReference type="InParanoid" id="J9D1C0"/>
<protein>
    <submittedName>
        <fullName evidence="1">Uncharacterized protein</fullName>
    </submittedName>
</protein>
<dbReference type="EMBL" id="AFBI03000131">
    <property type="protein sequence ID" value="EJW01626.1"/>
    <property type="molecule type" value="Genomic_DNA"/>
</dbReference>